<name>A0A226DWY4_FOLCA</name>
<organism evidence="1 2">
    <name type="scientific">Folsomia candida</name>
    <name type="common">Springtail</name>
    <dbReference type="NCBI Taxonomy" id="158441"/>
    <lineage>
        <taxon>Eukaryota</taxon>
        <taxon>Metazoa</taxon>
        <taxon>Ecdysozoa</taxon>
        <taxon>Arthropoda</taxon>
        <taxon>Hexapoda</taxon>
        <taxon>Collembola</taxon>
        <taxon>Entomobryomorpha</taxon>
        <taxon>Isotomoidea</taxon>
        <taxon>Isotomidae</taxon>
        <taxon>Proisotominae</taxon>
        <taxon>Folsomia</taxon>
    </lineage>
</organism>
<accession>A0A226DWY4</accession>
<protein>
    <submittedName>
        <fullName evidence="1">Uncharacterized protein</fullName>
    </submittedName>
</protein>
<proteinExistence type="predicted"/>
<dbReference type="InterPro" id="IPR036397">
    <property type="entry name" value="RNaseH_sf"/>
</dbReference>
<dbReference type="AlphaFoldDB" id="A0A226DWY4"/>
<dbReference type="OrthoDB" id="6020543at2759"/>
<dbReference type="Proteomes" id="UP000198287">
    <property type="component" value="Unassembled WGS sequence"/>
</dbReference>
<reference evidence="1 2" key="1">
    <citation type="submission" date="2015-12" db="EMBL/GenBank/DDBJ databases">
        <title>The genome of Folsomia candida.</title>
        <authorList>
            <person name="Faddeeva A."/>
            <person name="Derks M.F."/>
            <person name="Anvar Y."/>
            <person name="Smit S."/>
            <person name="Van Straalen N."/>
            <person name="Roelofs D."/>
        </authorList>
    </citation>
    <scope>NUCLEOTIDE SEQUENCE [LARGE SCALE GENOMIC DNA]</scope>
    <source>
        <strain evidence="1 2">VU population</strain>
        <tissue evidence="1">Whole body</tissue>
    </source>
</reference>
<comment type="caution">
    <text evidence="1">The sequence shown here is derived from an EMBL/GenBank/DDBJ whole genome shotgun (WGS) entry which is preliminary data.</text>
</comment>
<evidence type="ECO:0000313" key="1">
    <source>
        <dbReference type="EMBL" id="OXA49570.1"/>
    </source>
</evidence>
<evidence type="ECO:0000313" key="2">
    <source>
        <dbReference type="Proteomes" id="UP000198287"/>
    </source>
</evidence>
<dbReference type="Gene3D" id="3.30.420.10">
    <property type="entry name" value="Ribonuclease H-like superfamily/Ribonuclease H"/>
    <property type="match status" value="1"/>
</dbReference>
<gene>
    <name evidence="1" type="ORF">Fcan01_16106</name>
</gene>
<dbReference type="EMBL" id="LNIX01000010">
    <property type="protein sequence ID" value="OXA49570.1"/>
    <property type="molecule type" value="Genomic_DNA"/>
</dbReference>
<sequence>MNATTARNTGNVTCVTYRGRSEFGGSLVILRGCENAPSDLGSFKGRSASVDDNMILSYQKWDLFEPWRNVTALEMGAMAGITFFLPPVFRSLAWNIVGKLHFIDGIMTQVVILDILKENLISSLRNLKIGGDYYSQQNSDPKHMRRRGPSGFETRRLKCFPGQSNHRLNSQLTFVVRTRTQNCQKD</sequence>
<dbReference type="GO" id="GO:0003676">
    <property type="term" value="F:nucleic acid binding"/>
    <property type="evidence" value="ECO:0007669"/>
    <property type="project" value="InterPro"/>
</dbReference>
<keyword evidence="2" id="KW-1185">Reference proteome</keyword>